<dbReference type="RefSeq" id="WP_275685569.1">
    <property type="nucleotide sequence ID" value="NZ_JAJLJH010000015.1"/>
</dbReference>
<gene>
    <name evidence="2" type="ORF">LPC04_27685</name>
</gene>
<proteinExistence type="predicted"/>
<keyword evidence="3" id="KW-1185">Reference proteome</keyword>
<feature type="region of interest" description="Disordered" evidence="1">
    <location>
        <begin position="149"/>
        <end position="171"/>
    </location>
</feature>
<evidence type="ECO:0000313" key="2">
    <source>
        <dbReference type="EMBL" id="MCK9689518.1"/>
    </source>
</evidence>
<protein>
    <submittedName>
        <fullName evidence="2">Uncharacterized protein</fullName>
    </submittedName>
</protein>
<organism evidence="2 3">
    <name type="scientific">Scleromatobacter humisilvae</name>
    <dbReference type="NCBI Taxonomy" id="2897159"/>
    <lineage>
        <taxon>Bacteria</taxon>
        <taxon>Pseudomonadati</taxon>
        <taxon>Pseudomonadota</taxon>
        <taxon>Betaproteobacteria</taxon>
        <taxon>Burkholderiales</taxon>
        <taxon>Sphaerotilaceae</taxon>
        <taxon>Scleromatobacter</taxon>
    </lineage>
</organism>
<comment type="caution">
    <text evidence="2">The sequence shown here is derived from an EMBL/GenBank/DDBJ whole genome shotgun (WGS) entry which is preliminary data.</text>
</comment>
<reference evidence="2" key="1">
    <citation type="submission" date="2021-11" db="EMBL/GenBank/DDBJ databases">
        <title>BS-T2-15 a new species belonging to the Comamonadaceae family isolated from the soil of a French oak forest.</title>
        <authorList>
            <person name="Mieszkin S."/>
            <person name="Alain K."/>
        </authorList>
    </citation>
    <scope>NUCLEOTIDE SEQUENCE</scope>
    <source>
        <strain evidence="2">BS-T2-15</strain>
    </source>
</reference>
<sequence>MLSELESAGASSVATSLAAGGDEPVASAQAQLAGVRNQSLEPAQRALEGFRIAASTAAPSAHAQARAVDDAGTNARTAMQRGDLSPAQSHQVQQALEQLGNALVDGKLSPSLDASLRDNLYDLATADAGGPRFDGALAQMTRAAQGLEPGAATHSAPLPPPRTSSVARDDSGKALPPLCSTFDFGHGDAKTTSAQYLLALQARTASTGAIAPQDLAKSKTILFQDYGYPMAGTRLASDQLSALSASARVGSPGTADYAARVAHRDAVREHAKASLRGNLDDTNVTPDYLASMKDFAGSTPERRAARFDFYSKIEVTSRAGARAVDVTRGDRTIKVSFAPDVSGWANAAGVPTADALRKTDFAVYEKAIDAAFATPGMTGFTINGAWRPAPSDVTAMGMTPSSHNEGSLHITSWAVDINAITYADAQGQKWTYDINNAPEDGTAAYQRVPDSHPSRYETTTDRDNAVYQAFYDNFYAQKGTERELFDPWQMWADHGTYAGHPDNSPTVLSISNNDFLHHNHLHLAIKPPPSH</sequence>
<feature type="region of interest" description="Disordered" evidence="1">
    <location>
        <begin position="1"/>
        <end position="24"/>
    </location>
</feature>
<evidence type="ECO:0000313" key="3">
    <source>
        <dbReference type="Proteomes" id="UP001139353"/>
    </source>
</evidence>
<dbReference type="EMBL" id="JAJLJH010000015">
    <property type="protein sequence ID" value="MCK9689518.1"/>
    <property type="molecule type" value="Genomic_DNA"/>
</dbReference>
<evidence type="ECO:0000256" key="1">
    <source>
        <dbReference type="SAM" id="MobiDB-lite"/>
    </source>
</evidence>
<accession>A0A9X1YQQ1</accession>
<name>A0A9X1YQQ1_9BURK</name>
<dbReference type="AlphaFoldDB" id="A0A9X1YQQ1"/>
<dbReference type="Proteomes" id="UP001139353">
    <property type="component" value="Unassembled WGS sequence"/>
</dbReference>